<evidence type="ECO:0000313" key="2">
    <source>
        <dbReference type="Proteomes" id="UP000189229"/>
    </source>
</evidence>
<reference evidence="1 2" key="1">
    <citation type="submission" date="2017-02" db="EMBL/GenBank/DDBJ databases">
        <title>Complete genome sequences of Mycobacterium kansasii strains isolated from rhesus macaques.</title>
        <authorList>
            <person name="Panda A."/>
            <person name="Nagaraj S."/>
            <person name="Zhao X."/>
            <person name="Tettelin H."/>
            <person name="Detolla L.J."/>
        </authorList>
    </citation>
    <scope>NUCLEOTIDE SEQUENCE [LARGE SCALE GENOMIC DNA]</scope>
    <source>
        <strain evidence="1 2">11-3813</strain>
    </source>
</reference>
<organism evidence="1 2">
    <name type="scientific">Mycobacterium kansasii</name>
    <dbReference type="NCBI Taxonomy" id="1768"/>
    <lineage>
        <taxon>Bacteria</taxon>
        <taxon>Bacillati</taxon>
        <taxon>Actinomycetota</taxon>
        <taxon>Actinomycetes</taxon>
        <taxon>Mycobacteriales</taxon>
        <taxon>Mycobacteriaceae</taxon>
        <taxon>Mycobacterium</taxon>
    </lineage>
</organism>
<name>A0A1V3WDH1_MYCKA</name>
<accession>A0A1V3WDH1</accession>
<dbReference type="AlphaFoldDB" id="A0A1V3WDH1"/>
<proteinExistence type="predicted"/>
<dbReference type="Proteomes" id="UP000189229">
    <property type="component" value="Unassembled WGS sequence"/>
</dbReference>
<comment type="caution">
    <text evidence="1">The sequence shown here is derived from an EMBL/GenBank/DDBJ whole genome shotgun (WGS) entry which is preliminary data.</text>
</comment>
<sequence length="128" mass="13978">MSEAGYDMPLMHTVEVNAATVNTPAGPQLHAEWTWAPSKVDRAQITRISQLWFEALRGICAHVRTGGGGLTHPMCCPPGSVSSKSTNWAGNIGLLMLCRLPRYSKRCFPLPAAPTASRMHTWYRSASP</sequence>
<dbReference type="Gene3D" id="3.30.559.30">
    <property type="entry name" value="Nonribosomal peptide synthetase, condensation domain"/>
    <property type="match status" value="1"/>
</dbReference>
<evidence type="ECO:0000313" key="1">
    <source>
        <dbReference type="EMBL" id="OOK65019.1"/>
    </source>
</evidence>
<dbReference type="EMBL" id="MVBM01000011">
    <property type="protein sequence ID" value="OOK65019.1"/>
    <property type="molecule type" value="Genomic_DNA"/>
</dbReference>
<protein>
    <submittedName>
        <fullName evidence="1">PstB domain protein</fullName>
    </submittedName>
</protein>
<gene>
    <name evidence="1" type="ORF">BZL30_8977</name>
</gene>